<accession>K2GEM2</accession>
<sequence length="562" mass="65463">MAETKRSLDIWDDNRNWTELDELQNYLSKNSQVPREFVDKYVDALALANSKKLLKEEARVKASEFLKNMLDQKLKDWIQVSEPETLDLYIKSWLYNNAFFEECKAQLIEAKAASSTLRRYGDVTNKIVFDLKIQKNWKLFWKSGEFWNHSGYEKIYSVPKAANDTFNKGKNPKASPEITDENNDWTNLDELQRYMKNSTTIPRDIVLKYMEALSLAKTKNLVKAETRELASEFLKKMLDQRLITWLKVSEPETIDLFIKSWFYNKAFLEGCKVRLLEAKSAAWKLKWYWEAPNKVVFSLKLKDSNLVWGSKFWEETDEKIFWNIKTDLTDSQIHNATPSWAASSDRVDWIFAEITSTDRKISEKPQVIESDIPDYLKAKWGDTSKKSPDIAKPKRRYAKKAAPEQKVVVEQKIDKWDIWIVNWTNVRLRNSDDTFNAKEMVSTWVKLKLTWETKKMKKGIYYWVDAEGSMKYIHAKYVKVEKNTEVVSAPKDALTEAKNKLLESIDKASESTDTSAELEAILGRAIRINRKKTATLEEVQKITSTLEEYLKKCSKAAASAIV</sequence>
<name>K2GEM2_9BACT</name>
<dbReference type="EMBL" id="AMFJ01000305">
    <property type="protein sequence ID" value="EKE28674.1"/>
    <property type="molecule type" value="Genomic_DNA"/>
</dbReference>
<dbReference type="AlphaFoldDB" id="K2GEM2"/>
<evidence type="ECO:0000313" key="1">
    <source>
        <dbReference type="EMBL" id="EKE28674.1"/>
    </source>
</evidence>
<protein>
    <submittedName>
        <fullName evidence="1">Uncharacterized protein</fullName>
    </submittedName>
</protein>
<organism evidence="1">
    <name type="scientific">uncultured bacterium</name>
    <name type="common">gcode 4</name>
    <dbReference type="NCBI Taxonomy" id="1234023"/>
    <lineage>
        <taxon>Bacteria</taxon>
        <taxon>environmental samples</taxon>
    </lineage>
</organism>
<reference evidence="1" key="1">
    <citation type="journal article" date="2012" name="Science">
        <title>Fermentation, hydrogen, and sulfur metabolism in multiple uncultivated bacterial phyla.</title>
        <authorList>
            <person name="Wrighton K.C."/>
            <person name="Thomas B.C."/>
            <person name="Sharon I."/>
            <person name="Miller C.S."/>
            <person name="Castelle C.J."/>
            <person name="VerBerkmoes N.C."/>
            <person name="Wilkins M.J."/>
            <person name="Hettich R.L."/>
            <person name="Lipton M.S."/>
            <person name="Williams K.H."/>
            <person name="Long P.E."/>
            <person name="Banfield J.F."/>
        </authorList>
    </citation>
    <scope>NUCLEOTIDE SEQUENCE [LARGE SCALE GENOMIC DNA]</scope>
</reference>
<comment type="caution">
    <text evidence="1">The sequence shown here is derived from an EMBL/GenBank/DDBJ whole genome shotgun (WGS) entry which is preliminary data.</text>
</comment>
<proteinExistence type="predicted"/>
<gene>
    <name evidence="1" type="ORF">ACD_3C00031G0003</name>
</gene>